<name>A0ABV8LM75_9ACTN</name>
<dbReference type="PRINTS" id="PR00111">
    <property type="entry name" value="ABHYDROLASE"/>
</dbReference>
<evidence type="ECO:0000259" key="1">
    <source>
        <dbReference type="Pfam" id="PF00561"/>
    </source>
</evidence>
<gene>
    <name evidence="2" type="ORF">ACFOZ4_12510</name>
</gene>
<dbReference type="Gene3D" id="3.40.50.1820">
    <property type="entry name" value="alpha/beta hydrolase"/>
    <property type="match status" value="1"/>
</dbReference>
<dbReference type="PANTHER" id="PTHR43798:SF33">
    <property type="entry name" value="HYDROLASE, PUTATIVE (AFU_ORTHOLOGUE AFUA_2G14860)-RELATED"/>
    <property type="match status" value="1"/>
</dbReference>
<dbReference type="PRINTS" id="PR00412">
    <property type="entry name" value="EPOXHYDRLASE"/>
</dbReference>
<dbReference type="InterPro" id="IPR000639">
    <property type="entry name" value="Epox_hydrolase-like"/>
</dbReference>
<dbReference type="RefSeq" id="WP_253754948.1">
    <property type="nucleotide sequence ID" value="NZ_JAMZDZ010000001.1"/>
</dbReference>
<keyword evidence="2" id="KW-0378">Hydrolase</keyword>
<dbReference type="GO" id="GO:0016787">
    <property type="term" value="F:hydrolase activity"/>
    <property type="evidence" value="ECO:0007669"/>
    <property type="project" value="UniProtKB-KW"/>
</dbReference>
<dbReference type="EMBL" id="JBHSAY010000006">
    <property type="protein sequence ID" value="MFC4131427.1"/>
    <property type="molecule type" value="Genomic_DNA"/>
</dbReference>
<feature type="domain" description="AB hydrolase-1" evidence="1">
    <location>
        <begin position="25"/>
        <end position="131"/>
    </location>
</feature>
<dbReference type="InterPro" id="IPR029058">
    <property type="entry name" value="AB_hydrolase_fold"/>
</dbReference>
<dbReference type="Proteomes" id="UP001595816">
    <property type="component" value="Unassembled WGS sequence"/>
</dbReference>
<comment type="caution">
    <text evidence="2">The sequence shown here is derived from an EMBL/GenBank/DDBJ whole genome shotgun (WGS) entry which is preliminary data.</text>
</comment>
<accession>A0ABV8LM75</accession>
<dbReference type="Pfam" id="PF00561">
    <property type="entry name" value="Abhydrolase_1"/>
    <property type="match status" value="1"/>
</dbReference>
<keyword evidence="3" id="KW-1185">Reference proteome</keyword>
<evidence type="ECO:0000313" key="3">
    <source>
        <dbReference type="Proteomes" id="UP001595816"/>
    </source>
</evidence>
<dbReference type="PANTHER" id="PTHR43798">
    <property type="entry name" value="MONOACYLGLYCEROL LIPASE"/>
    <property type="match status" value="1"/>
</dbReference>
<dbReference type="SUPFAM" id="SSF53474">
    <property type="entry name" value="alpha/beta-Hydrolases"/>
    <property type="match status" value="1"/>
</dbReference>
<proteinExistence type="predicted"/>
<reference evidence="3" key="1">
    <citation type="journal article" date="2019" name="Int. J. Syst. Evol. Microbiol.">
        <title>The Global Catalogue of Microorganisms (GCM) 10K type strain sequencing project: providing services to taxonomists for standard genome sequencing and annotation.</title>
        <authorList>
            <consortium name="The Broad Institute Genomics Platform"/>
            <consortium name="The Broad Institute Genome Sequencing Center for Infectious Disease"/>
            <person name="Wu L."/>
            <person name="Ma J."/>
        </authorList>
    </citation>
    <scope>NUCLEOTIDE SEQUENCE [LARGE SCALE GENOMIC DNA]</scope>
    <source>
        <strain evidence="3">CGMCC 4.7289</strain>
    </source>
</reference>
<dbReference type="InterPro" id="IPR000073">
    <property type="entry name" value="AB_hydrolase_1"/>
</dbReference>
<dbReference type="InterPro" id="IPR050266">
    <property type="entry name" value="AB_hydrolase_sf"/>
</dbReference>
<organism evidence="2 3">
    <name type="scientific">Hamadaea flava</name>
    <dbReference type="NCBI Taxonomy" id="1742688"/>
    <lineage>
        <taxon>Bacteria</taxon>
        <taxon>Bacillati</taxon>
        <taxon>Actinomycetota</taxon>
        <taxon>Actinomycetes</taxon>
        <taxon>Micromonosporales</taxon>
        <taxon>Micromonosporaceae</taxon>
        <taxon>Hamadaea</taxon>
    </lineage>
</organism>
<protein>
    <submittedName>
        <fullName evidence="2">Alpha/beta fold hydrolase</fullName>
    </submittedName>
</protein>
<evidence type="ECO:0000313" key="2">
    <source>
        <dbReference type="EMBL" id="MFC4131427.1"/>
    </source>
</evidence>
<sequence>MADMLVSAHGIEQNLLVRGPLDGLPVLLVHGNCSSAAYWAPLLRHLPEEWRIVAPDLRGYGDTETAPVDATRGLRDFSDDLAALLDALGMGPAVVVGHSMGGGIATQLLIDHPERVTALVLESPLSPYGFGAGGAGAVNPAFVAALAAGDRSGDTPTSPRAVLRTCYVADPASLGDDEEALLDTVLSTAVGEDNYPGDSVPAEGWPGVRAGTRGVANAMDPGHHNVADALVALEAKPPIAWVRGDKDVIVSDTSAFDLAYLGKLGVVPGWPGERDAPPQPMVSQTREVLDRYAAAGGQYREITFAGVGHSPHIERPEEFAAILREHVR</sequence>